<proteinExistence type="predicted"/>
<dbReference type="EMBL" id="PYLO01000004">
    <property type="protein sequence ID" value="PST36460.1"/>
    <property type="molecule type" value="Genomic_DNA"/>
</dbReference>
<protein>
    <recommendedName>
        <fullName evidence="5">DUF4190 domain-containing protein</fullName>
    </recommendedName>
</protein>
<evidence type="ECO:0008006" key="5">
    <source>
        <dbReference type="Google" id="ProtNLM"/>
    </source>
</evidence>
<dbReference type="Proteomes" id="UP000241048">
    <property type="component" value="Unassembled WGS sequence"/>
</dbReference>
<evidence type="ECO:0000256" key="2">
    <source>
        <dbReference type="SAM" id="Phobius"/>
    </source>
</evidence>
<evidence type="ECO:0000313" key="4">
    <source>
        <dbReference type="Proteomes" id="UP000241048"/>
    </source>
</evidence>
<dbReference type="RefSeq" id="WP_107001375.1">
    <property type="nucleotide sequence ID" value="NZ_DBFCBK010000015.1"/>
</dbReference>
<organism evidence="3 4">
    <name type="scientific">Clostridium fessum</name>
    <dbReference type="NCBI Taxonomy" id="2126740"/>
    <lineage>
        <taxon>Bacteria</taxon>
        <taxon>Bacillati</taxon>
        <taxon>Bacillota</taxon>
        <taxon>Clostridia</taxon>
        <taxon>Eubacteriales</taxon>
        <taxon>Clostridiaceae</taxon>
        <taxon>Clostridium</taxon>
    </lineage>
</organism>
<gene>
    <name evidence="3" type="ORF">C7U56_11745</name>
</gene>
<feature type="transmembrane region" description="Helical" evidence="2">
    <location>
        <begin position="30"/>
        <end position="54"/>
    </location>
</feature>
<keyword evidence="2" id="KW-0472">Membrane</keyword>
<feature type="transmembrane region" description="Helical" evidence="2">
    <location>
        <begin position="74"/>
        <end position="96"/>
    </location>
</feature>
<keyword evidence="2" id="KW-0812">Transmembrane</keyword>
<keyword evidence="4" id="KW-1185">Reference proteome</keyword>
<evidence type="ECO:0000313" key="3">
    <source>
        <dbReference type="EMBL" id="PST36460.1"/>
    </source>
</evidence>
<sequence length="126" mass="14308">MSYYDETPSPKEHSDTNETRRNRSRRYATMSMMCGIFAFFSLFLSFSAAILLGMSANVLFVLSKEEGQPRRGSAVVGLILGVMSTIFGVVEFFCLIQVYHMITDPQYAPFFDQAMELYESLICPLQ</sequence>
<reference evidence="3 4" key="1">
    <citation type="submission" date="2018-03" db="EMBL/GenBank/DDBJ databases">
        <title>Lachnoclostridium SNUG30386 gen.nov., sp.nov., isolated from human faeces.</title>
        <authorList>
            <person name="Seo B."/>
            <person name="Jeon K."/>
            <person name="Ko G."/>
        </authorList>
    </citation>
    <scope>NUCLEOTIDE SEQUENCE [LARGE SCALE GENOMIC DNA]</scope>
    <source>
        <strain evidence="3 4">SNUG30386</strain>
    </source>
</reference>
<feature type="region of interest" description="Disordered" evidence="1">
    <location>
        <begin position="1"/>
        <end position="22"/>
    </location>
</feature>
<feature type="compositionally biased region" description="Basic and acidic residues" evidence="1">
    <location>
        <begin position="8"/>
        <end position="21"/>
    </location>
</feature>
<evidence type="ECO:0000256" key="1">
    <source>
        <dbReference type="SAM" id="MobiDB-lite"/>
    </source>
</evidence>
<dbReference type="AlphaFoldDB" id="A0A2T3FMF9"/>
<comment type="caution">
    <text evidence="3">The sequence shown here is derived from an EMBL/GenBank/DDBJ whole genome shotgun (WGS) entry which is preliminary data.</text>
</comment>
<keyword evidence="2" id="KW-1133">Transmembrane helix</keyword>
<name>A0A2T3FMF9_9CLOT</name>
<accession>A0A2T3FMF9</accession>